<name>A0A4P7QE51_9CORY</name>
<protein>
    <submittedName>
        <fullName evidence="2">Uncharacterized protein</fullName>
    </submittedName>
</protein>
<evidence type="ECO:0000256" key="1">
    <source>
        <dbReference type="SAM" id="MobiDB-lite"/>
    </source>
</evidence>
<organism evidence="2 3">
    <name type="scientific">Corynebacterium endometrii</name>
    <dbReference type="NCBI Taxonomy" id="2488819"/>
    <lineage>
        <taxon>Bacteria</taxon>
        <taxon>Bacillati</taxon>
        <taxon>Actinomycetota</taxon>
        <taxon>Actinomycetes</taxon>
        <taxon>Mycobacteriales</taxon>
        <taxon>Corynebacteriaceae</taxon>
        <taxon>Corynebacterium</taxon>
    </lineage>
</organism>
<dbReference type="OrthoDB" id="4410901at2"/>
<evidence type="ECO:0000313" key="2">
    <source>
        <dbReference type="EMBL" id="QCB27590.1"/>
    </source>
</evidence>
<reference evidence="2 3" key="1">
    <citation type="submission" date="2019-04" db="EMBL/GenBank/DDBJ databases">
        <title>Corynebacterium endometrii sp. nov., isolated from the uterus of a cow with endometritis.</title>
        <authorList>
            <person name="Ballas P."/>
            <person name="Ruckert C."/>
            <person name="Wagener K."/>
            <person name="Drillich M."/>
            <person name="Kaempfer P."/>
            <person name="Busse H.-J."/>
            <person name="Ehling-Schulz M."/>
        </authorList>
    </citation>
    <scope>NUCLEOTIDE SEQUENCE [LARGE SCALE GENOMIC DNA]</scope>
    <source>
        <strain evidence="2 3">LMM-1653</strain>
    </source>
</reference>
<dbReference type="NCBIfam" id="NF040480">
    <property type="entry name" value="CGLAU_01105_fam"/>
    <property type="match status" value="1"/>
</dbReference>
<accession>A0A4P7QE51</accession>
<feature type="region of interest" description="Disordered" evidence="1">
    <location>
        <begin position="1"/>
        <end position="74"/>
    </location>
</feature>
<evidence type="ECO:0000313" key="3">
    <source>
        <dbReference type="Proteomes" id="UP000296352"/>
    </source>
</evidence>
<dbReference type="AlphaFoldDB" id="A0A4P7QE51"/>
<feature type="region of interest" description="Disordered" evidence="1">
    <location>
        <begin position="129"/>
        <end position="176"/>
    </location>
</feature>
<proteinExistence type="predicted"/>
<gene>
    <name evidence="2" type="ORF">CENDO_01440</name>
</gene>
<dbReference type="Proteomes" id="UP000296352">
    <property type="component" value="Chromosome"/>
</dbReference>
<feature type="compositionally biased region" description="Basic and acidic residues" evidence="1">
    <location>
        <begin position="44"/>
        <end position="55"/>
    </location>
</feature>
<keyword evidence="3" id="KW-1185">Reference proteome</keyword>
<sequence>MTDANNPHTDAQDPKKDSVMDSLREPLESLKNAGTSAAGVAKEFSQRLREDREATQAEAAGFASAAQSTGAEATGKDSLLNKATAIAKDLGSSVLRAAEATSQTPQFAEAKERIGEAAKTTRAGLAEAYGTAKANREAKKTAAEETTSGAHGSETAGKADIIDGEVISTDQDYTQG</sequence>
<dbReference type="KEGG" id="cee:CENDO_01440"/>
<feature type="compositionally biased region" description="Basic and acidic residues" evidence="1">
    <location>
        <begin position="134"/>
        <end position="143"/>
    </location>
</feature>
<dbReference type="EMBL" id="CP039247">
    <property type="protein sequence ID" value="QCB27590.1"/>
    <property type="molecule type" value="Genomic_DNA"/>
</dbReference>
<feature type="compositionally biased region" description="Basic and acidic residues" evidence="1">
    <location>
        <begin position="10"/>
        <end position="28"/>
    </location>
</feature>
<feature type="compositionally biased region" description="Low complexity" evidence="1">
    <location>
        <begin position="56"/>
        <end position="71"/>
    </location>
</feature>
<dbReference type="RefSeq" id="WP_136140439.1">
    <property type="nucleotide sequence ID" value="NZ_CP039247.1"/>
</dbReference>